<evidence type="ECO:0000256" key="10">
    <source>
        <dbReference type="PROSITE-ProRule" id="PRU00886"/>
    </source>
</evidence>
<keyword evidence="5 10" id="KW-0547">Nucleotide-binding</keyword>
<evidence type="ECO:0000256" key="5">
    <source>
        <dbReference type="ARBA" id="ARBA00022741"/>
    </source>
</evidence>
<evidence type="ECO:0000256" key="7">
    <source>
        <dbReference type="ARBA" id="ARBA00022755"/>
    </source>
</evidence>
<evidence type="ECO:0000256" key="4">
    <source>
        <dbReference type="ARBA" id="ARBA00022598"/>
    </source>
</evidence>
<dbReference type="EMBL" id="MGAE01000002">
    <property type="protein sequence ID" value="OGK40570.1"/>
    <property type="molecule type" value="Genomic_DNA"/>
</dbReference>
<evidence type="ECO:0000256" key="1">
    <source>
        <dbReference type="ARBA" id="ARBA00002332"/>
    </source>
</evidence>
<accession>A0A1F7IB46</accession>
<keyword evidence="4" id="KW-0436">Ligase</keyword>
<comment type="caution">
    <text evidence="12">The sequence shown here is derived from an EMBL/GenBank/DDBJ whole genome shotgun (WGS) entry which is preliminary data.</text>
</comment>
<dbReference type="FunFam" id="3.30.300.10:FF:000002">
    <property type="entry name" value="GMP synthase [glutamine-hydrolyzing]"/>
    <property type="match status" value="1"/>
</dbReference>
<dbReference type="AlphaFoldDB" id="A0A1F7IB46"/>
<dbReference type="GO" id="GO:0005829">
    <property type="term" value="C:cytosol"/>
    <property type="evidence" value="ECO:0007669"/>
    <property type="project" value="TreeGrafter"/>
</dbReference>
<evidence type="ECO:0000256" key="2">
    <source>
        <dbReference type="ARBA" id="ARBA00005153"/>
    </source>
</evidence>
<dbReference type="PROSITE" id="PS51553">
    <property type="entry name" value="GMPS_ATP_PPASE"/>
    <property type="match status" value="1"/>
</dbReference>
<dbReference type="PANTHER" id="PTHR11922:SF2">
    <property type="entry name" value="GMP SYNTHASE [GLUTAMINE-HYDROLYZING]"/>
    <property type="match status" value="1"/>
</dbReference>
<evidence type="ECO:0000313" key="13">
    <source>
        <dbReference type="Proteomes" id="UP000179024"/>
    </source>
</evidence>
<gene>
    <name evidence="12" type="ORF">A3F34_01695</name>
</gene>
<keyword evidence="8 10" id="KW-0067">ATP-binding</keyword>
<name>A0A1F7IB46_9BACT</name>
<dbReference type="EC" id="6.3.5.2" evidence="3"/>
<dbReference type="UniPathway" id="UPA00189">
    <property type="reaction ID" value="UER00296"/>
</dbReference>
<organism evidence="12 13">
    <name type="scientific">Candidatus Roizmanbacteria bacterium RIFCSPHIGHO2_12_FULL_44_10</name>
    <dbReference type="NCBI Taxonomy" id="1802054"/>
    <lineage>
        <taxon>Bacteria</taxon>
        <taxon>Candidatus Roizmaniibacteriota</taxon>
    </lineage>
</organism>
<dbReference type="SUPFAM" id="SSF54810">
    <property type="entry name" value="GMP synthetase C-terminal dimerisation domain"/>
    <property type="match status" value="1"/>
</dbReference>
<dbReference type="CDD" id="cd01997">
    <property type="entry name" value="GMP_synthase_C"/>
    <property type="match status" value="1"/>
</dbReference>
<dbReference type="Proteomes" id="UP000179024">
    <property type="component" value="Unassembled WGS sequence"/>
</dbReference>
<evidence type="ECO:0000256" key="8">
    <source>
        <dbReference type="ARBA" id="ARBA00022840"/>
    </source>
</evidence>
<comment type="function">
    <text evidence="1">Catalyzes the synthesis of GMP from XMP.</text>
</comment>
<keyword evidence="6 10" id="KW-0332">GMP biosynthesis</keyword>
<dbReference type="InterPro" id="IPR001674">
    <property type="entry name" value="GMP_synth_C"/>
</dbReference>
<keyword evidence="7 10" id="KW-0658">Purine biosynthesis</keyword>
<dbReference type="InterPro" id="IPR022310">
    <property type="entry name" value="NAD/GMP_synthase"/>
</dbReference>
<dbReference type="GO" id="GO:0003921">
    <property type="term" value="F:GMP synthase activity"/>
    <property type="evidence" value="ECO:0007669"/>
    <property type="project" value="InterPro"/>
</dbReference>
<reference evidence="12 13" key="1">
    <citation type="journal article" date="2016" name="Nat. Commun.">
        <title>Thousands of microbial genomes shed light on interconnected biogeochemical processes in an aquifer system.</title>
        <authorList>
            <person name="Anantharaman K."/>
            <person name="Brown C.T."/>
            <person name="Hug L.A."/>
            <person name="Sharon I."/>
            <person name="Castelle C.J."/>
            <person name="Probst A.J."/>
            <person name="Thomas B.C."/>
            <person name="Singh A."/>
            <person name="Wilkins M.J."/>
            <person name="Karaoz U."/>
            <person name="Brodie E.L."/>
            <person name="Williams K.H."/>
            <person name="Hubbard S.S."/>
            <person name="Banfield J.F."/>
        </authorList>
    </citation>
    <scope>NUCLEOTIDE SEQUENCE [LARGE SCALE GENOMIC DNA]</scope>
</reference>
<feature type="domain" description="GMPS ATP-PPase" evidence="11">
    <location>
        <begin position="2"/>
        <end position="188"/>
    </location>
</feature>
<dbReference type="InterPro" id="IPR014729">
    <property type="entry name" value="Rossmann-like_a/b/a_fold"/>
</dbReference>
<evidence type="ECO:0000313" key="12">
    <source>
        <dbReference type="EMBL" id="OGK40570.1"/>
    </source>
</evidence>
<dbReference type="GO" id="GO:0005524">
    <property type="term" value="F:ATP binding"/>
    <property type="evidence" value="ECO:0007669"/>
    <property type="project" value="UniProtKB-UniRule"/>
</dbReference>
<dbReference type="Gene3D" id="3.30.300.10">
    <property type="match status" value="1"/>
</dbReference>
<sequence>MFNSKKFIKEQTSYIKDLVTGNVISGLSGGVDSTTATIMVHKAIGKKLLCVLVDTGLMRKEEIKLNTAYLKKLGLRLVVIDAQKQFFRELKGVTDPEKKRKIIGKVFIQVFDKVAKQHKAQYLVQGTIAPDWIESGGGLRDTIKSHHNVGGLPKKMGLKLIEPLRDLYKDEVRMVGKAIGLPAAIYQRQPFPGPGLAIRVLGEVTPQRVAVVREACAIVETEIEAAVKNKLITKPWQYFAVLLPVKAVGVHGDIRAYNDIVVIRSVETLDGMSATYSRLPHDLLEAISVKITNHLKDDVSRVVYDVTNKPPGTVEYE</sequence>
<dbReference type="InterPro" id="IPR025777">
    <property type="entry name" value="GMPS_ATP_PPase_dom"/>
</dbReference>
<dbReference type="PANTHER" id="PTHR11922">
    <property type="entry name" value="GMP SYNTHASE-RELATED"/>
    <property type="match status" value="1"/>
</dbReference>
<evidence type="ECO:0000256" key="6">
    <source>
        <dbReference type="ARBA" id="ARBA00022749"/>
    </source>
</evidence>
<dbReference type="Pfam" id="PF00958">
    <property type="entry name" value="GMP_synt_C"/>
    <property type="match status" value="1"/>
</dbReference>
<dbReference type="SUPFAM" id="SSF52402">
    <property type="entry name" value="Adenine nucleotide alpha hydrolases-like"/>
    <property type="match status" value="1"/>
</dbReference>
<feature type="binding site" evidence="10">
    <location>
        <begin position="28"/>
        <end position="34"/>
    </location>
    <ligand>
        <name>ATP</name>
        <dbReference type="ChEBI" id="CHEBI:30616"/>
    </ligand>
</feature>
<comment type="pathway">
    <text evidence="2">Purine metabolism; GMP biosynthesis; GMP from XMP (L-Gln route): step 1/1.</text>
</comment>
<evidence type="ECO:0000259" key="11">
    <source>
        <dbReference type="PROSITE" id="PS51553"/>
    </source>
</evidence>
<evidence type="ECO:0000256" key="3">
    <source>
        <dbReference type="ARBA" id="ARBA00012746"/>
    </source>
</evidence>
<dbReference type="Pfam" id="PF02540">
    <property type="entry name" value="NAD_synthase"/>
    <property type="match status" value="1"/>
</dbReference>
<evidence type="ECO:0000256" key="9">
    <source>
        <dbReference type="ARBA" id="ARBA00022962"/>
    </source>
</evidence>
<protein>
    <recommendedName>
        <fullName evidence="3">GMP synthase (glutamine-hydrolyzing)</fullName>
        <ecNumber evidence="3">6.3.5.2</ecNumber>
    </recommendedName>
</protein>
<keyword evidence="9" id="KW-0315">Glutamine amidotransferase</keyword>
<dbReference type="NCBIfam" id="TIGR00884">
    <property type="entry name" value="guaA_Cterm"/>
    <property type="match status" value="1"/>
</dbReference>
<proteinExistence type="predicted"/>
<dbReference type="Gene3D" id="3.40.50.620">
    <property type="entry name" value="HUPs"/>
    <property type="match status" value="1"/>
</dbReference>